<dbReference type="Proteomes" id="UP000536604">
    <property type="component" value="Unassembled WGS sequence"/>
</dbReference>
<keyword evidence="3" id="KW-1185">Reference proteome</keyword>
<dbReference type="EMBL" id="JACHJO010000014">
    <property type="protein sequence ID" value="MBB6122054.1"/>
    <property type="molecule type" value="Genomic_DNA"/>
</dbReference>
<dbReference type="RefSeq" id="WP_184293492.1">
    <property type="nucleotide sequence ID" value="NZ_JACHJO010000014.1"/>
</dbReference>
<feature type="region of interest" description="Disordered" evidence="1">
    <location>
        <begin position="19"/>
        <end position="55"/>
    </location>
</feature>
<feature type="compositionally biased region" description="Low complexity" evidence="1">
    <location>
        <begin position="37"/>
        <end position="55"/>
    </location>
</feature>
<evidence type="ECO:0000313" key="2">
    <source>
        <dbReference type="EMBL" id="MBB6122054.1"/>
    </source>
</evidence>
<protein>
    <submittedName>
        <fullName evidence="2">Uncharacterized protein</fullName>
    </submittedName>
</protein>
<dbReference type="AlphaFoldDB" id="A0A841IUQ0"/>
<accession>A0A841IUQ0</accession>
<gene>
    <name evidence="2" type="ORF">FHS13_004039</name>
</gene>
<evidence type="ECO:0000256" key="1">
    <source>
        <dbReference type="SAM" id="MobiDB-lite"/>
    </source>
</evidence>
<comment type="caution">
    <text evidence="2">The sequence shown here is derived from an EMBL/GenBank/DDBJ whole genome shotgun (WGS) entry which is preliminary data.</text>
</comment>
<organism evidence="2 3">
    <name type="scientific">Nocardiopsis algeriensis</name>
    <dbReference type="NCBI Taxonomy" id="1478215"/>
    <lineage>
        <taxon>Bacteria</taxon>
        <taxon>Bacillati</taxon>
        <taxon>Actinomycetota</taxon>
        <taxon>Actinomycetes</taxon>
        <taxon>Streptosporangiales</taxon>
        <taxon>Nocardiopsidaceae</taxon>
        <taxon>Nocardiopsis</taxon>
    </lineage>
</organism>
<proteinExistence type="predicted"/>
<sequence>MPKMLTVDERFEALVAEIGPEAKMVPLQEPDPEKPTPAEQAPAEGAPAEEGTGDR</sequence>
<name>A0A841IUQ0_9ACTN</name>
<evidence type="ECO:0000313" key="3">
    <source>
        <dbReference type="Proteomes" id="UP000536604"/>
    </source>
</evidence>
<reference evidence="2 3" key="1">
    <citation type="submission" date="2020-08" db="EMBL/GenBank/DDBJ databases">
        <title>Genomic Encyclopedia of Type Strains, Phase III (KMG-III): the genomes of soil and plant-associated and newly described type strains.</title>
        <authorList>
            <person name="Whitman W."/>
        </authorList>
    </citation>
    <scope>NUCLEOTIDE SEQUENCE [LARGE SCALE GENOMIC DNA]</scope>
    <source>
        <strain evidence="2 3">CECT 8712</strain>
    </source>
</reference>